<sequence>MKSIKDTPFYQDAIQEINFPFGDYFLFETFVVGEVHKDVVYTWENHGKIVVEELTNLYDQNGKDLVYITNRINPYSVVPSDWLNFYKFQYMLKGYAIVSYNPKGILNTMLEKLFMRNKLKSFKDLGEAIAWAKSLTKSKEAVA</sequence>
<dbReference type="Proteomes" id="UP000184432">
    <property type="component" value="Unassembled WGS sequence"/>
</dbReference>
<proteinExistence type="predicted"/>
<keyword evidence="2" id="KW-1185">Reference proteome</keyword>
<dbReference type="AlphaFoldDB" id="A0A1M6GFY5"/>
<accession>A0A1M6GFY5</accession>
<reference evidence="2" key="1">
    <citation type="submission" date="2016-11" db="EMBL/GenBank/DDBJ databases">
        <authorList>
            <person name="Varghese N."/>
            <person name="Submissions S."/>
        </authorList>
    </citation>
    <scope>NUCLEOTIDE SEQUENCE [LARGE SCALE GENOMIC DNA]</scope>
    <source>
        <strain evidence="2">DSM 22623</strain>
    </source>
</reference>
<evidence type="ECO:0000313" key="2">
    <source>
        <dbReference type="Proteomes" id="UP000184432"/>
    </source>
</evidence>
<dbReference type="RefSeq" id="WP_073316453.1">
    <property type="nucleotide sequence ID" value="NZ_FQYP01000005.1"/>
</dbReference>
<protein>
    <recommendedName>
        <fullName evidence="3">SpoIIAA-like</fullName>
    </recommendedName>
</protein>
<organism evidence="1 2">
    <name type="scientific">Aquimarina spongiae</name>
    <dbReference type="NCBI Taxonomy" id="570521"/>
    <lineage>
        <taxon>Bacteria</taxon>
        <taxon>Pseudomonadati</taxon>
        <taxon>Bacteroidota</taxon>
        <taxon>Flavobacteriia</taxon>
        <taxon>Flavobacteriales</taxon>
        <taxon>Flavobacteriaceae</taxon>
        <taxon>Aquimarina</taxon>
    </lineage>
</organism>
<name>A0A1M6GFY5_9FLAO</name>
<dbReference type="OrthoDB" id="1144611at2"/>
<dbReference type="STRING" id="570521.SAMN04488508_105257"/>
<evidence type="ECO:0008006" key="3">
    <source>
        <dbReference type="Google" id="ProtNLM"/>
    </source>
</evidence>
<evidence type="ECO:0000313" key="1">
    <source>
        <dbReference type="EMBL" id="SHJ08793.1"/>
    </source>
</evidence>
<gene>
    <name evidence="1" type="ORF">SAMN04488508_105257</name>
</gene>
<dbReference type="EMBL" id="FQYP01000005">
    <property type="protein sequence ID" value="SHJ08793.1"/>
    <property type="molecule type" value="Genomic_DNA"/>
</dbReference>